<dbReference type="PROSITE" id="PS50293">
    <property type="entry name" value="TPR_REGION"/>
    <property type="match status" value="1"/>
</dbReference>
<comment type="pathway">
    <text evidence="1">Protein modification; protein glycosylation.</text>
</comment>
<organism evidence="10 11">
    <name type="scientific">Variovorax ginsengisoli</name>
    <dbReference type="NCBI Taxonomy" id="363844"/>
    <lineage>
        <taxon>Bacteria</taxon>
        <taxon>Pseudomonadati</taxon>
        <taxon>Pseudomonadota</taxon>
        <taxon>Betaproteobacteria</taxon>
        <taxon>Burkholderiales</taxon>
        <taxon>Comamonadaceae</taxon>
        <taxon>Variovorax</taxon>
    </lineage>
</organism>
<reference evidence="10" key="1">
    <citation type="submission" date="2023-06" db="EMBL/GenBank/DDBJ databases">
        <authorList>
            <person name="Jiang Y."/>
            <person name="Liu Q."/>
        </authorList>
    </citation>
    <scope>NUCLEOTIDE SEQUENCE</scope>
    <source>
        <strain evidence="10">CGMCC 1.12090</strain>
    </source>
</reference>
<keyword evidence="11" id="KW-1185">Reference proteome</keyword>
<evidence type="ECO:0000256" key="1">
    <source>
        <dbReference type="ARBA" id="ARBA00004922"/>
    </source>
</evidence>
<feature type="domain" description="O-GlcNAc transferase C-terminal" evidence="9">
    <location>
        <begin position="484"/>
        <end position="669"/>
    </location>
</feature>
<dbReference type="EC" id="2.4.1.255" evidence="3"/>
<dbReference type="Gene3D" id="3.40.50.11380">
    <property type="match status" value="1"/>
</dbReference>
<dbReference type="EMBL" id="JAUKVY010000001">
    <property type="protein sequence ID" value="MDO1531111.1"/>
    <property type="molecule type" value="Genomic_DNA"/>
</dbReference>
<dbReference type="SMART" id="SM00028">
    <property type="entry name" value="TPR"/>
    <property type="match status" value="6"/>
</dbReference>
<protein>
    <recommendedName>
        <fullName evidence="3">protein O-GlcNAc transferase</fullName>
        <ecNumber evidence="3">2.4.1.255</ecNumber>
    </recommendedName>
</protein>
<dbReference type="Pfam" id="PF13844">
    <property type="entry name" value="Glyco_transf_41"/>
    <property type="match status" value="2"/>
</dbReference>
<evidence type="ECO:0000256" key="2">
    <source>
        <dbReference type="ARBA" id="ARBA00005386"/>
    </source>
</evidence>
<comment type="similarity">
    <text evidence="2">Belongs to the glycosyltransferase 41 family. O-GlcNAc transferase subfamily.</text>
</comment>
<dbReference type="Pfam" id="PF13432">
    <property type="entry name" value="TPR_16"/>
    <property type="match status" value="3"/>
</dbReference>
<proteinExistence type="inferred from homology"/>
<evidence type="ECO:0000256" key="6">
    <source>
        <dbReference type="ARBA" id="ARBA00022737"/>
    </source>
</evidence>
<evidence type="ECO:0000256" key="4">
    <source>
        <dbReference type="ARBA" id="ARBA00022676"/>
    </source>
</evidence>
<dbReference type="Pfam" id="PF13181">
    <property type="entry name" value="TPR_8"/>
    <property type="match status" value="1"/>
</dbReference>
<dbReference type="PANTHER" id="PTHR44998:SF1">
    <property type="entry name" value="UDP-N-ACETYLGLUCOSAMINE--PEPTIDE N-ACETYLGLUCOSAMINYLTRANSFERASE 110 KDA SUBUNIT"/>
    <property type="match status" value="1"/>
</dbReference>
<evidence type="ECO:0000256" key="3">
    <source>
        <dbReference type="ARBA" id="ARBA00011970"/>
    </source>
</evidence>
<feature type="repeat" description="TPR" evidence="8">
    <location>
        <begin position="103"/>
        <end position="136"/>
    </location>
</feature>
<evidence type="ECO:0000313" key="11">
    <source>
        <dbReference type="Proteomes" id="UP001169027"/>
    </source>
</evidence>
<comment type="caution">
    <text evidence="10">The sequence shown here is derived from an EMBL/GenBank/DDBJ whole genome shotgun (WGS) entry which is preliminary data.</text>
</comment>
<dbReference type="PANTHER" id="PTHR44998">
    <property type="match status" value="1"/>
</dbReference>
<dbReference type="InterPro" id="IPR011990">
    <property type="entry name" value="TPR-like_helical_dom_sf"/>
</dbReference>
<dbReference type="Gene3D" id="1.25.40.10">
    <property type="entry name" value="Tetratricopeptide repeat domain"/>
    <property type="match status" value="3"/>
</dbReference>
<sequence>MDVQIAWAERYFRAGQIKSAEPLLRQIVAKPNPPSKAYELLAYICGNRGETEACEEYLTKAAQLSKCSPECLFYLGRVQLQSGRAREATTSFERSLKVGGDYFEALHELGVAYAALHEDERAVAAFRRAERKNPRSPLLLHNLANALTGLEHFNEALVCYDRALALEPDRAAAWSDRGSVLTRLGRGLEALQSYDRALALDPGNVAVLEDHATSLLALRRYPEALAAYEALAKVAPDSDYLPGHLLHLRMHECIWQDWERDTQGLLARVGQGERVATPFSLMGTPADAATLQACARTFAESRYPARANDESAAASAPPGDATRKLRIAYFSSDFRNHATSQLMVRLFECHDHTRFEWFGYSLAHGEGDELGRRVSEAFDHFIEVGDHSDAEIADMAREACIDIAVDLNGFTQGFRAGIFARRAAPLQVNYLGFPGTMGCTYMDYLIADPRLIRSGEEAFYTEKVVRLPESYQANDNTKRIAEGVPSREAMGLPAQGFVFACFNNSFKLTPDVFDVWMRLLRDVPSSVLWLLAGSERMQAEIAAEAQARGVSSERIVWASRAPLADHLARHAHADLFLDTFHCNAHTTCSDALWAGLPVLTLAGSTFPARVASSLLHAAGLAELVTHSVTDYEAAARRLANNPEDLASLRDRLRVERDRMPLFDTPRFARHIEAAYEAMAERRRNGFEPDHLWIDALPI</sequence>
<keyword evidence="7 8" id="KW-0802">TPR repeat</keyword>
<dbReference type="PROSITE" id="PS50005">
    <property type="entry name" value="TPR"/>
    <property type="match status" value="3"/>
</dbReference>
<accession>A0ABT8S171</accession>
<keyword evidence="6" id="KW-0677">Repeat</keyword>
<evidence type="ECO:0000313" key="10">
    <source>
        <dbReference type="EMBL" id="MDO1531111.1"/>
    </source>
</evidence>
<feature type="domain" description="O-GlcNAc transferase C-terminal" evidence="9">
    <location>
        <begin position="322"/>
        <end position="477"/>
    </location>
</feature>
<evidence type="ECO:0000256" key="8">
    <source>
        <dbReference type="PROSITE-ProRule" id="PRU00339"/>
    </source>
</evidence>
<dbReference type="RefSeq" id="WP_301803176.1">
    <property type="nucleotide sequence ID" value="NZ_JAUJZH010000001.1"/>
</dbReference>
<dbReference type="InterPro" id="IPR029489">
    <property type="entry name" value="OGT/SEC/SPY_C"/>
</dbReference>
<keyword evidence="4" id="KW-0328">Glycosyltransferase</keyword>
<name>A0ABT8S171_9BURK</name>
<evidence type="ECO:0000256" key="5">
    <source>
        <dbReference type="ARBA" id="ARBA00022679"/>
    </source>
</evidence>
<dbReference type="SUPFAM" id="SSF48452">
    <property type="entry name" value="TPR-like"/>
    <property type="match status" value="1"/>
</dbReference>
<dbReference type="Proteomes" id="UP001169027">
    <property type="component" value="Unassembled WGS sequence"/>
</dbReference>
<feature type="repeat" description="TPR" evidence="8">
    <location>
        <begin position="137"/>
        <end position="170"/>
    </location>
</feature>
<dbReference type="SUPFAM" id="SSF53756">
    <property type="entry name" value="UDP-Glycosyltransferase/glycogen phosphorylase"/>
    <property type="match status" value="1"/>
</dbReference>
<dbReference type="Gene3D" id="3.40.50.2000">
    <property type="entry name" value="Glycogen Phosphorylase B"/>
    <property type="match status" value="1"/>
</dbReference>
<keyword evidence="5" id="KW-0808">Transferase</keyword>
<dbReference type="InterPro" id="IPR019734">
    <property type="entry name" value="TPR_rpt"/>
</dbReference>
<evidence type="ECO:0000256" key="7">
    <source>
        <dbReference type="ARBA" id="ARBA00022803"/>
    </source>
</evidence>
<feature type="repeat" description="TPR" evidence="8">
    <location>
        <begin position="171"/>
        <end position="204"/>
    </location>
</feature>
<evidence type="ECO:0000259" key="9">
    <source>
        <dbReference type="Pfam" id="PF13844"/>
    </source>
</evidence>
<gene>
    <name evidence="10" type="ORF">Q2T77_02325</name>
</gene>